<reference evidence="3 4" key="1">
    <citation type="submission" date="2018-06" db="EMBL/GenBank/DDBJ databases">
        <title>Genomic Encyclopedia of Type Strains, Phase III (KMG-III): the genomes of soil and plant-associated and newly described type strains.</title>
        <authorList>
            <person name="Whitman W."/>
        </authorList>
    </citation>
    <scope>NUCLEOTIDE SEQUENCE [LARGE SCALE GENOMIC DNA]</scope>
    <source>
        <strain evidence="3 4">CECT 7945</strain>
    </source>
</reference>
<dbReference type="Gene3D" id="2.60.40.3620">
    <property type="match status" value="2"/>
</dbReference>
<keyword evidence="4" id="KW-1185">Reference proteome</keyword>
<gene>
    <name evidence="3" type="ORF">DFQ11_101300</name>
</gene>
<feature type="signal peptide" evidence="1">
    <location>
        <begin position="1"/>
        <end position="31"/>
    </location>
</feature>
<protein>
    <submittedName>
        <fullName evidence="3">SusE-like outer membrane protein</fullName>
    </submittedName>
</protein>
<evidence type="ECO:0000313" key="4">
    <source>
        <dbReference type="Proteomes" id="UP000248054"/>
    </source>
</evidence>
<proteinExistence type="predicted"/>
<dbReference type="Proteomes" id="UP000248054">
    <property type="component" value="Unassembled WGS sequence"/>
</dbReference>
<feature type="chain" id="PRO_5015865310" evidence="1">
    <location>
        <begin position="32"/>
        <end position="404"/>
    </location>
</feature>
<evidence type="ECO:0000313" key="3">
    <source>
        <dbReference type="EMBL" id="PYE82871.1"/>
    </source>
</evidence>
<comment type="caution">
    <text evidence="3">The sequence shown here is derived from an EMBL/GenBank/DDBJ whole genome shotgun (WGS) entry which is preliminary data.</text>
</comment>
<dbReference type="AlphaFoldDB" id="A0A2V4XH96"/>
<evidence type="ECO:0000256" key="1">
    <source>
        <dbReference type="SAM" id="SignalP"/>
    </source>
</evidence>
<dbReference type="EMBL" id="QJTD01000001">
    <property type="protein sequence ID" value="PYE82871.1"/>
    <property type="molecule type" value="Genomic_DNA"/>
</dbReference>
<name>A0A2V4XH96_9FLAO</name>
<feature type="domain" description="SusE outer membrane protein" evidence="2">
    <location>
        <begin position="33"/>
        <end position="130"/>
    </location>
</feature>
<accession>A0A2V4XH96</accession>
<keyword evidence="1" id="KW-0732">Signal</keyword>
<dbReference type="InterPro" id="IPR025970">
    <property type="entry name" value="SusE"/>
</dbReference>
<evidence type="ECO:0000259" key="2">
    <source>
        <dbReference type="Pfam" id="PF14292"/>
    </source>
</evidence>
<sequence length="404" mass="43987">MKDINKNIKTMKTLKLLALMLLAAVSFNSCESDDSLTYIAQPSGELSFSNSFLAEYILIPSASSNLGERFTWSDANFETPTNVNYELQKSITGDFSDMEVVGTTSQNEYAVTIGDLLQFAAEAGLDNDPETVDIPNTGSVYFRLRASVGADSSIEMISPSQALTLVLPESTGEEGAVCELDQLWAVGAGLPDAGWGWTTPVSLPCTGNGIYSWNVNLLNSESFRFFTSEGDWDSGLNFPHYVEEGYTIDENFEDALDEDNNFRFIGETGFYSLVVNTVEKTITIGDPQSTGNCEFDQLWVLGAGATDAGWGWNSPVKLACTGEGVYSGSINLQNIDGTENNFRFFTTEGDWASGQNFPYFADAGYTFSETLVNAEDDDSNFAFTGTTGTYFITIDTVALTITLE</sequence>
<dbReference type="Pfam" id="PF14292">
    <property type="entry name" value="SusE"/>
    <property type="match status" value="1"/>
</dbReference>
<organism evidence="3 4">
    <name type="scientific">Winogradskyella epiphytica</name>
    <dbReference type="NCBI Taxonomy" id="262005"/>
    <lineage>
        <taxon>Bacteria</taxon>
        <taxon>Pseudomonadati</taxon>
        <taxon>Bacteroidota</taxon>
        <taxon>Flavobacteriia</taxon>
        <taxon>Flavobacteriales</taxon>
        <taxon>Flavobacteriaceae</taxon>
        <taxon>Winogradskyella</taxon>
    </lineage>
</organism>